<evidence type="ECO:0000256" key="4">
    <source>
        <dbReference type="SAM" id="Phobius"/>
    </source>
</evidence>
<keyword evidence="3 7" id="KW-0378">Hydrolase</keyword>
<dbReference type="STRING" id="1754190.A0A1Y2EZS5"/>
<dbReference type="InterPro" id="IPR002883">
    <property type="entry name" value="CBM10/Dockerin_dom"/>
</dbReference>
<dbReference type="Gene3D" id="3.90.1220.10">
    <property type="entry name" value="Cellulose docking domain, dockering"/>
    <property type="match status" value="2"/>
</dbReference>
<dbReference type="InterPro" id="IPR050583">
    <property type="entry name" value="Mycobacterial_A85_antigen"/>
</dbReference>
<dbReference type="PROSITE" id="PS51763">
    <property type="entry name" value="CBM10"/>
    <property type="match status" value="2"/>
</dbReference>
<keyword evidence="2" id="KW-0677">Repeat</keyword>
<feature type="chain" id="PRO_5012734158" evidence="5">
    <location>
        <begin position="21"/>
        <end position="456"/>
    </location>
</feature>
<evidence type="ECO:0000256" key="1">
    <source>
        <dbReference type="ARBA" id="ARBA00022729"/>
    </source>
</evidence>
<organism evidence="7 8">
    <name type="scientific">Neocallimastix californiae</name>
    <dbReference type="NCBI Taxonomy" id="1754190"/>
    <lineage>
        <taxon>Eukaryota</taxon>
        <taxon>Fungi</taxon>
        <taxon>Fungi incertae sedis</taxon>
        <taxon>Chytridiomycota</taxon>
        <taxon>Chytridiomycota incertae sedis</taxon>
        <taxon>Neocallimastigomycetes</taxon>
        <taxon>Neocallimastigales</taxon>
        <taxon>Neocallimastigaceae</taxon>
        <taxon>Neocallimastix</taxon>
    </lineage>
</organism>
<evidence type="ECO:0000259" key="6">
    <source>
        <dbReference type="PROSITE" id="PS51763"/>
    </source>
</evidence>
<dbReference type="Gene3D" id="3.40.50.1820">
    <property type="entry name" value="alpha/beta hydrolase"/>
    <property type="match status" value="1"/>
</dbReference>
<comment type="caution">
    <text evidence="7">The sequence shown here is derived from an EMBL/GenBank/DDBJ whole genome shotgun (WGS) entry which is preliminary data.</text>
</comment>
<dbReference type="AlphaFoldDB" id="A0A1Y2EZS5"/>
<dbReference type="Pfam" id="PF00756">
    <property type="entry name" value="Esterase"/>
    <property type="match status" value="1"/>
</dbReference>
<evidence type="ECO:0000313" key="8">
    <source>
        <dbReference type="Proteomes" id="UP000193920"/>
    </source>
</evidence>
<name>A0A1Y2EZS5_9FUNG</name>
<evidence type="ECO:0000256" key="2">
    <source>
        <dbReference type="ARBA" id="ARBA00022737"/>
    </source>
</evidence>
<dbReference type="InterPro" id="IPR000801">
    <property type="entry name" value="Esterase-like"/>
</dbReference>
<feature type="domain" description="CBM10" evidence="6">
    <location>
        <begin position="21"/>
        <end position="58"/>
    </location>
</feature>
<dbReference type="InterPro" id="IPR029058">
    <property type="entry name" value="AB_hydrolase_fold"/>
</dbReference>
<proteinExistence type="predicted"/>
<accession>A0A1Y2EZS5</accession>
<evidence type="ECO:0000256" key="5">
    <source>
        <dbReference type="SAM" id="SignalP"/>
    </source>
</evidence>
<keyword evidence="4" id="KW-0472">Membrane</keyword>
<dbReference type="SUPFAM" id="SSF64571">
    <property type="entry name" value="Cellulose docking domain, dockering"/>
    <property type="match status" value="2"/>
</dbReference>
<dbReference type="SUPFAM" id="SSF53474">
    <property type="entry name" value="alpha/beta-Hydrolases"/>
    <property type="match status" value="1"/>
</dbReference>
<keyword evidence="4" id="KW-1133">Transmembrane helix</keyword>
<dbReference type="Proteomes" id="UP000193920">
    <property type="component" value="Unassembled WGS sequence"/>
</dbReference>
<sequence length="456" mass="51048">MKNLNLITLVSFIFASKVSADCFATKLGYPCCSIGYPSILTDKDGDWSVENGQWCGIPSNDGDCWSIKFGYPCCITSSEALVTDDNGQWGSENGQWCGIVNRENSSQYANDGDNNDEIVDMAEYAKSYMNKLNITANCPDVAFYEQEGISYGTLQRITYYSENTKSNRPMNILLPPNYNPEKKYPILYLLHGILSDQNSLIKSKYGTPNIAGYLMNKGMAKEMIIAYPYTYAPKDGIEVEPGFTKEHAAGYDNFINELLFNIMPYMEKNYPILTGRDNTAIAGFSMGGRNSLYIGYSKPELFGYIGAFSPAPGVLPDEKNDGLLTMETFQIKDKQFTPYVTLICTGTEDTVVAEYPSTYHNALNENHQAHIWYEVPSGGHDGITVSSGFYNYMQTLFVLVSSGMFFFAMLVQSVRTIQVTVEGGVRILGMAPNNRMRFLSWDIMRPHVMSIRLSLR</sequence>
<evidence type="ECO:0000313" key="7">
    <source>
        <dbReference type="EMBL" id="ORY77109.1"/>
    </source>
</evidence>
<evidence type="ECO:0000256" key="3">
    <source>
        <dbReference type="ARBA" id="ARBA00022801"/>
    </source>
</evidence>
<keyword evidence="4" id="KW-0812">Transmembrane</keyword>
<feature type="domain" description="CBM10" evidence="6">
    <location>
        <begin position="63"/>
        <end position="100"/>
    </location>
</feature>
<dbReference type="OrthoDB" id="2107086at2759"/>
<keyword evidence="8" id="KW-1185">Reference proteome</keyword>
<reference evidence="7 8" key="1">
    <citation type="submission" date="2016-08" db="EMBL/GenBank/DDBJ databases">
        <title>A Parts List for Fungal Cellulosomes Revealed by Comparative Genomics.</title>
        <authorList>
            <consortium name="DOE Joint Genome Institute"/>
            <person name="Haitjema C.H."/>
            <person name="Gilmore S.P."/>
            <person name="Henske J.K."/>
            <person name="Solomon K.V."/>
            <person name="De Groot R."/>
            <person name="Kuo A."/>
            <person name="Mondo S.J."/>
            <person name="Salamov A.A."/>
            <person name="Labutti K."/>
            <person name="Zhao Z."/>
            <person name="Chiniquy J."/>
            <person name="Barry K."/>
            <person name="Brewer H.M."/>
            <person name="Purvine S.O."/>
            <person name="Wright A.T."/>
            <person name="Boxma B."/>
            <person name="Van Alen T."/>
            <person name="Hackstein J.H."/>
            <person name="Baker S.E."/>
            <person name="Grigoriev I.V."/>
            <person name="O'Malley M.A."/>
        </authorList>
    </citation>
    <scope>NUCLEOTIDE SEQUENCE [LARGE SCALE GENOMIC DNA]</scope>
    <source>
        <strain evidence="7 8">G1</strain>
    </source>
</reference>
<gene>
    <name evidence="7" type="ORF">LY90DRAFT_101653</name>
</gene>
<keyword evidence="1 5" id="KW-0732">Signal</keyword>
<dbReference type="InterPro" id="IPR009034">
    <property type="entry name" value="Dockerin_dom_fun_sf"/>
</dbReference>
<feature type="transmembrane region" description="Helical" evidence="4">
    <location>
        <begin position="392"/>
        <end position="411"/>
    </location>
</feature>
<dbReference type="GO" id="GO:0016787">
    <property type="term" value="F:hydrolase activity"/>
    <property type="evidence" value="ECO:0007669"/>
    <property type="project" value="UniProtKB-KW"/>
</dbReference>
<protein>
    <submittedName>
        <fullName evidence="7">Alpha/beta-hydrolase</fullName>
    </submittedName>
</protein>
<dbReference type="PANTHER" id="PTHR48098">
    <property type="entry name" value="ENTEROCHELIN ESTERASE-RELATED"/>
    <property type="match status" value="1"/>
</dbReference>
<dbReference type="Pfam" id="PF02013">
    <property type="entry name" value="CBM_10"/>
    <property type="match status" value="2"/>
</dbReference>
<feature type="signal peptide" evidence="5">
    <location>
        <begin position="1"/>
        <end position="20"/>
    </location>
</feature>
<dbReference type="EMBL" id="MCOG01000020">
    <property type="protein sequence ID" value="ORY77109.1"/>
    <property type="molecule type" value="Genomic_DNA"/>
</dbReference>